<dbReference type="InterPro" id="IPR050742">
    <property type="entry name" value="Helicase_Restrict-Modif_Enz"/>
</dbReference>
<dbReference type="InterPro" id="IPR001650">
    <property type="entry name" value="Helicase_C-like"/>
</dbReference>
<dbReference type="SUPFAM" id="SSF52540">
    <property type="entry name" value="P-loop containing nucleoside triphosphate hydrolases"/>
    <property type="match status" value="1"/>
</dbReference>
<proteinExistence type="predicted"/>
<dbReference type="PANTHER" id="PTHR47396:SF1">
    <property type="entry name" value="ATP-DEPENDENT HELICASE IRC3-RELATED"/>
    <property type="match status" value="1"/>
</dbReference>
<dbReference type="GO" id="GO:0005829">
    <property type="term" value="C:cytosol"/>
    <property type="evidence" value="ECO:0007669"/>
    <property type="project" value="TreeGrafter"/>
</dbReference>
<protein>
    <submittedName>
        <fullName evidence="2">Type I restriction enzyme EcoKI subunit R</fullName>
    </submittedName>
</protein>
<name>K1SCF7_9ZZZZ</name>
<dbReference type="InterPro" id="IPR027417">
    <property type="entry name" value="P-loop_NTPase"/>
</dbReference>
<dbReference type="PANTHER" id="PTHR47396">
    <property type="entry name" value="TYPE I RESTRICTION ENZYME ECOKI R PROTEIN"/>
    <property type="match status" value="1"/>
</dbReference>
<dbReference type="AlphaFoldDB" id="K1SCF7"/>
<sequence length="188" mass="21358">VYTYSYREAVIDGWLVDHDPPYLINTDFIENDAQFKKGETLAQYDPNTNELLNGAVLDDEMDFDVSEFNRKIVLPDHTRKVLEEVSTYLNPESGEKTLIFAVNDAHADRIVDTLREIYKPYGISNDAIMKITGKTAGGNKKKILQVIKQFKNNQYPNIAVTVDLLTTGIDVPAICNLVFMRKINSRIL</sequence>
<reference evidence="2" key="1">
    <citation type="journal article" date="2013" name="Environ. Microbiol.">
        <title>Microbiota from the distal guts of lean and obese adolescents exhibit partial functional redundancy besides clear differences in community structure.</title>
        <authorList>
            <person name="Ferrer M."/>
            <person name="Ruiz A."/>
            <person name="Lanza F."/>
            <person name="Haange S.B."/>
            <person name="Oberbach A."/>
            <person name="Till H."/>
            <person name="Bargiela R."/>
            <person name="Campoy C."/>
            <person name="Segura M.T."/>
            <person name="Richter M."/>
            <person name="von Bergen M."/>
            <person name="Seifert J."/>
            <person name="Suarez A."/>
        </authorList>
    </citation>
    <scope>NUCLEOTIDE SEQUENCE</scope>
</reference>
<dbReference type="Pfam" id="PF00271">
    <property type="entry name" value="Helicase_C"/>
    <property type="match status" value="1"/>
</dbReference>
<comment type="caution">
    <text evidence="2">The sequence shown here is derived from an EMBL/GenBank/DDBJ whole genome shotgun (WGS) entry which is preliminary data.</text>
</comment>
<accession>K1SCF7</accession>
<feature type="non-terminal residue" evidence="2">
    <location>
        <position position="1"/>
    </location>
</feature>
<gene>
    <name evidence="2" type="ORF">OBE_11692</name>
</gene>
<evidence type="ECO:0000259" key="1">
    <source>
        <dbReference type="Pfam" id="PF00271"/>
    </source>
</evidence>
<feature type="domain" description="Helicase C-terminal" evidence="1">
    <location>
        <begin position="83"/>
        <end position="179"/>
    </location>
</feature>
<dbReference type="EMBL" id="AJWZ01008062">
    <property type="protein sequence ID" value="EKC55173.1"/>
    <property type="molecule type" value="Genomic_DNA"/>
</dbReference>
<dbReference type="Gene3D" id="3.40.50.300">
    <property type="entry name" value="P-loop containing nucleotide triphosphate hydrolases"/>
    <property type="match status" value="1"/>
</dbReference>
<evidence type="ECO:0000313" key="2">
    <source>
        <dbReference type="EMBL" id="EKC55173.1"/>
    </source>
</evidence>
<organism evidence="2">
    <name type="scientific">human gut metagenome</name>
    <dbReference type="NCBI Taxonomy" id="408170"/>
    <lineage>
        <taxon>unclassified sequences</taxon>
        <taxon>metagenomes</taxon>
        <taxon>organismal metagenomes</taxon>
    </lineage>
</organism>
<feature type="non-terminal residue" evidence="2">
    <location>
        <position position="188"/>
    </location>
</feature>